<name>A0A1F6LHS2_9BACT</name>
<protein>
    <recommendedName>
        <fullName evidence="4">Thioredoxin-like fold domain-containing protein</fullName>
    </recommendedName>
</protein>
<proteinExistence type="predicted"/>
<comment type="caution">
    <text evidence="2">The sequence shown here is derived from an EMBL/GenBank/DDBJ whole genome shotgun (WGS) entry which is preliminary data.</text>
</comment>
<dbReference type="EMBL" id="MFPS01000008">
    <property type="protein sequence ID" value="OGH58952.1"/>
    <property type="molecule type" value="Genomic_DNA"/>
</dbReference>
<keyword evidence="1" id="KW-0812">Transmembrane</keyword>
<gene>
    <name evidence="2" type="ORF">A2725_04370</name>
</gene>
<evidence type="ECO:0000256" key="1">
    <source>
        <dbReference type="SAM" id="Phobius"/>
    </source>
</evidence>
<dbReference type="AlphaFoldDB" id="A0A1F6LHS2"/>
<keyword evidence="1" id="KW-1133">Transmembrane helix</keyword>
<sequence length="174" mass="19984">MKKIIIGVVSFIFAISIFLPTQNINAQEEGNGEIEKIEYILFHLETCPHCRDEIKFLNKKILPKYGEFIDLKMYEVSDEKNGDIFRQYGVYYDVEVGSVPMAIIDGEIVMGYGNDNTTGKTIMEIVERKLIEHGISISTNDIDENNKSSQILLFVFITVVLIIIIIFSKKYFKK</sequence>
<accession>A0A1F6LHS2</accession>
<dbReference type="Proteomes" id="UP000177067">
    <property type="component" value="Unassembled WGS sequence"/>
</dbReference>
<dbReference type="Gene3D" id="3.40.30.10">
    <property type="entry name" value="Glutaredoxin"/>
    <property type="match status" value="1"/>
</dbReference>
<keyword evidence="1" id="KW-0472">Membrane</keyword>
<reference evidence="2 3" key="1">
    <citation type="journal article" date="2016" name="Nat. Commun.">
        <title>Thousands of microbial genomes shed light on interconnected biogeochemical processes in an aquifer system.</title>
        <authorList>
            <person name="Anantharaman K."/>
            <person name="Brown C.T."/>
            <person name="Hug L.A."/>
            <person name="Sharon I."/>
            <person name="Castelle C.J."/>
            <person name="Probst A.J."/>
            <person name="Thomas B.C."/>
            <person name="Singh A."/>
            <person name="Wilkins M.J."/>
            <person name="Karaoz U."/>
            <person name="Brodie E.L."/>
            <person name="Williams K.H."/>
            <person name="Hubbard S.S."/>
            <person name="Banfield J.F."/>
        </authorList>
    </citation>
    <scope>NUCLEOTIDE SEQUENCE [LARGE SCALE GENOMIC DNA]</scope>
</reference>
<dbReference type="InterPro" id="IPR036249">
    <property type="entry name" value="Thioredoxin-like_sf"/>
</dbReference>
<dbReference type="SUPFAM" id="SSF52833">
    <property type="entry name" value="Thioredoxin-like"/>
    <property type="match status" value="1"/>
</dbReference>
<organism evidence="2 3">
    <name type="scientific">Candidatus Magasanikbacteria bacterium RIFCSPHIGHO2_01_FULL_33_34</name>
    <dbReference type="NCBI Taxonomy" id="1798671"/>
    <lineage>
        <taxon>Bacteria</taxon>
        <taxon>Candidatus Magasanikiibacteriota</taxon>
    </lineage>
</organism>
<evidence type="ECO:0000313" key="2">
    <source>
        <dbReference type="EMBL" id="OGH58952.1"/>
    </source>
</evidence>
<evidence type="ECO:0000313" key="3">
    <source>
        <dbReference type="Proteomes" id="UP000177067"/>
    </source>
</evidence>
<evidence type="ECO:0008006" key="4">
    <source>
        <dbReference type="Google" id="ProtNLM"/>
    </source>
</evidence>
<feature type="transmembrane region" description="Helical" evidence="1">
    <location>
        <begin position="151"/>
        <end position="168"/>
    </location>
</feature>